<dbReference type="Pfam" id="PF01966">
    <property type="entry name" value="HD"/>
    <property type="match status" value="1"/>
</dbReference>
<evidence type="ECO:0000259" key="1">
    <source>
        <dbReference type="Pfam" id="PF01966"/>
    </source>
</evidence>
<reference evidence="2 3" key="1">
    <citation type="submission" date="2015-01" db="EMBL/GenBank/DDBJ databases">
        <title>Comparative genomics of the lactic acid bacteria isolated from the honey bee gut.</title>
        <authorList>
            <person name="Ellegaard K.M."/>
            <person name="Tamarit D."/>
            <person name="Javelind E."/>
            <person name="Olofsson T."/>
            <person name="Andersson S.G."/>
            <person name="Vasquez A."/>
        </authorList>
    </citation>
    <scope>NUCLEOTIDE SEQUENCE [LARGE SCALE GENOMIC DNA]</scope>
    <source>
        <strain evidence="2 3">Bin4</strain>
    </source>
</reference>
<dbReference type="RefSeq" id="WP_046316050.1">
    <property type="nucleotide sequence ID" value="NZ_JAMBKR010000006.1"/>
</dbReference>
<comment type="caution">
    <text evidence="2">The sequence shown here is derived from an EMBL/GenBank/DDBJ whole genome shotgun (WGS) entry which is preliminary data.</text>
</comment>
<organism evidence="2 3">
    <name type="scientific">Bombilactobacillus mellifer</name>
    <dbReference type="NCBI Taxonomy" id="1218492"/>
    <lineage>
        <taxon>Bacteria</taxon>
        <taxon>Bacillati</taxon>
        <taxon>Bacillota</taxon>
        <taxon>Bacilli</taxon>
        <taxon>Lactobacillales</taxon>
        <taxon>Lactobacillaceae</taxon>
        <taxon>Bombilactobacillus</taxon>
    </lineage>
</organism>
<dbReference type="AlphaFoldDB" id="A0A0F4LXT4"/>
<keyword evidence="3" id="KW-1185">Reference proteome</keyword>
<dbReference type="HOGENOM" id="CLU_104072_1_0_9"/>
<dbReference type="GO" id="GO:0016787">
    <property type="term" value="F:hydrolase activity"/>
    <property type="evidence" value="ECO:0007669"/>
    <property type="project" value="UniProtKB-KW"/>
</dbReference>
<dbReference type="OrthoDB" id="360187at2"/>
<gene>
    <name evidence="2" type="ORF">JG30_05800</name>
</gene>
<dbReference type="CDD" id="cd00077">
    <property type="entry name" value="HDc"/>
    <property type="match status" value="1"/>
</dbReference>
<dbReference type="STRING" id="1218492.JG30_05800"/>
<protein>
    <submittedName>
        <fullName evidence="2">HD family hydrolase</fullName>
    </submittedName>
</protein>
<name>A0A0F4LXT4_9LACO</name>
<dbReference type="EMBL" id="JXJQ01000006">
    <property type="protein sequence ID" value="KJY62376.1"/>
    <property type="molecule type" value="Genomic_DNA"/>
</dbReference>
<sequence length="165" mass="19262">MGSIPDWKKDTNYLLMVNDLLVTPEIQRLKTIRQHHYSNRFDHSVRVSYRSYLIGRKLHLNTRALARGGLLHDLFYYDWDPQQLNFRTHAYLHAHLALKNAAALTSLSPMEADIIVKHMFGATTEIPRYWESIVVNLVDDECAIQEAIAPKFTAWKNKFLLKKIN</sequence>
<dbReference type="SUPFAM" id="SSF109604">
    <property type="entry name" value="HD-domain/PDEase-like"/>
    <property type="match status" value="1"/>
</dbReference>
<dbReference type="PATRIC" id="fig|1218492.5.peg.706"/>
<keyword evidence="2" id="KW-0378">Hydrolase</keyword>
<evidence type="ECO:0000313" key="2">
    <source>
        <dbReference type="EMBL" id="KJY62376.1"/>
    </source>
</evidence>
<dbReference type="InterPro" id="IPR006674">
    <property type="entry name" value="HD_domain"/>
</dbReference>
<dbReference type="Proteomes" id="UP000033558">
    <property type="component" value="Unassembled WGS sequence"/>
</dbReference>
<accession>A0A0F4LXT4</accession>
<feature type="domain" description="HD" evidence="1">
    <location>
        <begin position="40"/>
        <end position="121"/>
    </location>
</feature>
<proteinExistence type="predicted"/>
<dbReference type="InterPro" id="IPR003607">
    <property type="entry name" value="HD/PDEase_dom"/>
</dbReference>
<evidence type="ECO:0000313" key="3">
    <source>
        <dbReference type="Proteomes" id="UP000033558"/>
    </source>
</evidence>
<dbReference type="Gene3D" id="1.10.3210.10">
    <property type="entry name" value="Hypothetical protein af1432"/>
    <property type="match status" value="1"/>
</dbReference>